<name>A0ABY9P413_9GAMM</name>
<dbReference type="InterPro" id="IPR011990">
    <property type="entry name" value="TPR-like_helical_dom_sf"/>
</dbReference>
<dbReference type="Proteomes" id="UP001229313">
    <property type="component" value="Chromosome"/>
</dbReference>
<dbReference type="Gene3D" id="1.25.40.10">
    <property type="entry name" value="Tetratricopeptide repeat domain"/>
    <property type="match status" value="1"/>
</dbReference>
<accession>A0ABY9P413</accession>
<evidence type="ECO:0000313" key="2">
    <source>
        <dbReference type="Proteomes" id="UP001229313"/>
    </source>
</evidence>
<evidence type="ECO:0008006" key="3">
    <source>
        <dbReference type="Google" id="ProtNLM"/>
    </source>
</evidence>
<proteinExistence type="predicted"/>
<protein>
    <recommendedName>
        <fullName evidence="3">Sel1 repeat family protein</fullName>
    </recommendedName>
</protein>
<dbReference type="RefSeq" id="WP_309151070.1">
    <property type="nucleotide sequence ID" value="NZ_CP133568.1"/>
</dbReference>
<reference evidence="1 2" key="1">
    <citation type="submission" date="2023-08" db="EMBL/GenBank/DDBJ databases">
        <title>The whole genome sequence of Lysobacter yananisis.</title>
        <authorList>
            <person name="Sun H."/>
        </authorList>
    </citation>
    <scope>NUCLEOTIDE SEQUENCE [LARGE SCALE GENOMIC DNA]</scope>
    <source>
        <strain evidence="1 2">SNNU513</strain>
    </source>
</reference>
<sequence length="294" mass="32185">MHRVSDVYFSNADKGKVTMSLRATLFGAILIAGAGCVIGCSQDKEAVAKPVERAGISTQKEMTAVAAASPTVERQSQKIAQLVATRRKFSDSYAILKAQADAGDADAAYQLSQDIHHCVFAKDRQEILETHAAQGQMSVADVTNQVAQDRALCAGLSDEQLGTLEYWVTRAARLGHTKAQVQYFTTATAKYDTPEKIIANFDEIGRIRAEALTHLTSAASKNDPTAIFMLANSYQRGTLTKRDPVKAYAYMRLLQQEGSVRSSAKILDTWRREMSPDEIKRAEAMVASKMETGR</sequence>
<evidence type="ECO:0000313" key="1">
    <source>
        <dbReference type="EMBL" id="WMT01773.1"/>
    </source>
</evidence>
<dbReference type="EMBL" id="CP133568">
    <property type="protein sequence ID" value="WMT01773.1"/>
    <property type="molecule type" value="Genomic_DNA"/>
</dbReference>
<keyword evidence="2" id="KW-1185">Reference proteome</keyword>
<organism evidence="1 2">
    <name type="scientific">Lysobacter yananisis</name>
    <dbReference type="NCBI Taxonomy" id="1003114"/>
    <lineage>
        <taxon>Bacteria</taxon>
        <taxon>Pseudomonadati</taxon>
        <taxon>Pseudomonadota</taxon>
        <taxon>Gammaproteobacteria</taxon>
        <taxon>Lysobacterales</taxon>
        <taxon>Lysobacteraceae</taxon>
        <taxon>Lysobacter</taxon>
    </lineage>
</organism>
<gene>
    <name evidence="1" type="ORF">RDV84_17595</name>
</gene>
<dbReference type="SUPFAM" id="SSF81901">
    <property type="entry name" value="HCP-like"/>
    <property type="match status" value="1"/>
</dbReference>